<dbReference type="Gene3D" id="2.10.25.10">
    <property type="entry name" value="Laminin"/>
    <property type="match status" value="1"/>
</dbReference>
<keyword evidence="5 8" id="KW-0862">Zinc</keyword>
<comment type="similarity">
    <text evidence="1">Belongs to the peptidase M8 family.</text>
</comment>
<dbReference type="PANTHER" id="PTHR10942:SF0">
    <property type="entry name" value="LEISHMANOLYSIN-LIKE PEPTIDASE"/>
    <property type="match status" value="1"/>
</dbReference>
<proteinExistence type="inferred from homology"/>
<dbReference type="EMBL" id="CP031041">
    <property type="protein sequence ID" value="QDZ22697.1"/>
    <property type="molecule type" value="Genomic_DNA"/>
</dbReference>
<dbReference type="Gene3D" id="2.30.34.10">
    <property type="entry name" value="Leishmanolysin domain 4"/>
    <property type="match status" value="1"/>
</dbReference>
<evidence type="ECO:0000313" key="14">
    <source>
        <dbReference type="Proteomes" id="UP000316726"/>
    </source>
</evidence>
<dbReference type="STRING" id="1764295.A0A5B8MQL7"/>
<dbReference type="GO" id="GO:0016020">
    <property type="term" value="C:membrane"/>
    <property type="evidence" value="ECO:0007669"/>
    <property type="project" value="InterPro"/>
</dbReference>
<dbReference type="InterPro" id="IPR001577">
    <property type="entry name" value="Peptidase_M8"/>
</dbReference>
<dbReference type="GO" id="GO:0004222">
    <property type="term" value="F:metalloendopeptidase activity"/>
    <property type="evidence" value="ECO:0007669"/>
    <property type="project" value="InterPro"/>
</dbReference>
<dbReference type="Pfam" id="PF01457">
    <property type="entry name" value="Peptidase_M8"/>
    <property type="match status" value="2"/>
</dbReference>
<evidence type="ECO:0000256" key="11">
    <source>
        <dbReference type="SAM" id="SignalP"/>
    </source>
</evidence>
<comment type="cofactor">
    <cofactor evidence="8">
        <name>Zn(2+)</name>
        <dbReference type="ChEBI" id="CHEBI:29105"/>
    </cofactor>
    <text evidence="8">Binds 1 zinc ion per subunit.</text>
</comment>
<sequence>MARVKLVLLLSLSVLLLCSAHEEGHHGHEQHDPEHHGHKCVHNKEITPLLREKSKLYETHDFFDVETAEVGTDYARRSRSRRRSLLSQRPFEVHLDYQLDGLAASKQTFLKEKLIPTAQTILKSYISAKTPVTGKLLLSRHCNSYWDVEPYLCFKVSDLGKCLGAQHKATYFGAYKECTSHLENSCTTYPAGEGVTNKDLILYVTAENTNACGNMTIAYAGWCEMDPYTKRPIAGNINFCPNRLDESDAQFGNLLDTSIHEILHVLAFSDSLYQHFISASGQPLGLSNVVKEVGQTKSIVTENVVNAAKQHFNCDTVSGVQLENEGGSSTAHSHWEELHYNGELMVGVQSGRGVLSNLSLALLKDSGWYTVADDSEEGLLQYGHNEGCAFVGGQCAALKTAFPRYHCSSEEKATSQCTADHMAFGYCHDSKLGDTCTTVKSYQNGNCWDSQFHSVEREKFGEVHALNARCFEAPDDVIRVKEGNLVYSSSISGAGCFQTQCANDKLYIGIGGVYKECPEGQYVNYPDFGSQYSSGRIGPCPKKEAICPYLGCPNDCSGNGKCHNQKCHCYLGHTGDDCSAGVGSVAPSPPAPPPTTPSTPSTPSSPTPDAGQPATPTPAPAPEVPTFKHSYRCFDGYLSGCDVYLSNDSLKYLESDLKGTTDLNGQVELSYQYTDDKDESYYDSAYIFLTPSNGCKDTFTGLAPLHVYVSKREAKMVSPLTTLGVFLTTINGLSMTEATSRIFASANVSSTTLDVYNYDPIVDAASENGSKNGFVFTSKLASYISMVSSYYSKEQDTSAASVAQSIALVVSNLMADGHSLTLSDAAIGEETTRVLAGLDDAWTSRTTAKAVADNTKSQGRTAMNQAVKASLQLYDTQTSTTTEEFFEKTVQASVFSMTKMSEEISTMAGQQDSGAYTRLSDYVAGTNWENGELNKGVTVNYDIYDASGNLKSSQEKEKKTVSDLAGILEENLVFIAAGGGALILIILFIVSLRLKKERQMVKDYDDADM</sequence>
<feature type="binding site" evidence="8">
    <location>
        <position position="334"/>
    </location>
    <ligand>
        <name>Zn(2+)</name>
        <dbReference type="ChEBI" id="CHEBI:29105"/>
        <note>catalytic</note>
    </ligand>
</feature>
<feature type="compositionally biased region" description="Low complexity" evidence="9">
    <location>
        <begin position="598"/>
        <end position="614"/>
    </location>
</feature>
<dbReference type="SUPFAM" id="SSF55486">
    <property type="entry name" value="Metalloproteases ('zincins'), catalytic domain"/>
    <property type="match status" value="1"/>
</dbReference>
<keyword evidence="10" id="KW-0472">Membrane</keyword>
<evidence type="ECO:0000256" key="6">
    <source>
        <dbReference type="ARBA" id="ARBA00023049"/>
    </source>
</evidence>
<feature type="active site" evidence="7">
    <location>
        <position position="261"/>
    </location>
</feature>
<gene>
    <name evidence="13" type="ORF">A3770_08p52150</name>
</gene>
<evidence type="ECO:0000256" key="9">
    <source>
        <dbReference type="SAM" id="MobiDB-lite"/>
    </source>
</evidence>
<feature type="signal peptide" evidence="11">
    <location>
        <begin position="1"/>
        <end position="20"/>
    </location>
</feature>
<dbReference type="AlphaFoldDB" id="A0A5B8MQL7"/>
<keyword evidence="4" id="KW-0378">Hydrolase</keyword>
<evidence type="ECO:0000256" key="8">
    <source>
        <dbReference type="PIRSR" id="PIRSR601577-2"/>
    </source>
</evidence>
<organism evidence="13 14">
    <name type="scientific">Chloropicon primus</name>
    <dbReference type="NCBI Taxonomy" id="1764295"/>
    <lineage>
        <taxon>Eukaryota</taxon>
        <taxon>Viridiplantae</taxon>
        <taxon>Chlorophyta</taxon>
        <taxon>Chloropicophyceae</taxon>
        <taxon>Chloropicales</taxon>
        <taxon>Chloropicaceae</taxon>
        <taxon>Chloropicon</taxon>
    </lineage>
</organism>
<dbReference type="FunFam" id="3.90.132.10:FF:000001">
    <property type="entry name" value="leishmanolysin-like peptidase isoform X2"/>
    <property type="match status" value="1"/>
</dbReference>
<feature type="compositionally biased region" description="Pro residues" evidence="9">
    <location>
        <begin position="587"/>
        <end position="597"/>
    </location>
</feature>
<evidence type="ECO:0000259" key="12">
    <source>
        <dbReference type="PROSITE" id="PS00022"/>
    </source>
</evidence>
<accession>A0A5B8MQL7</accession>
<dbReference type="GO" id="GO:0006508">
    <property type="term" value="P:proteolysis"/>
    <property type="evidence" value="ECO:0007669"/>
    <property type="project" value="UniProtKB-KW"/>
</dbReference>
<dbReference type="PROSITE" id="PS00022">
    <property type="entry name" value="EGF_1"/>
    <property type="match status" value="1"/>
</dbReference>
<name>A0A5B8MQL7_9CHLO</name>
<keyword evidence="3 8" id="KW-0479">Metal-binding</keyword>
<keyword evidence="6 8" id="KW-0482">Metalloprotease</keyword>
<evidence type="ECO:0000256" key="1">
    <source>
        <dbReference type="ARBA" id="ARBA00005860"/>
    </source>
</evidence>
<evidence type="ECO:0000256" key="3">
    <source>
        <dbReference type="ARBA" id="ARBA00022723"/>
    </source>
</evidence>
<dbReference type="PANTHER" id="PTHR10942">
    <property type="entry name" value="LEISHMANOLYSIN-LIKE PEPTIDASE"/>
    <property type="match status" value="1"/>
</dbReference>
<evidence type="ECO:0000313" key="13">
    <source>
        <dbReference type="EMBL" id="QDZ22697.1"/>
    </source>
</evidence>
<evidence type="ECO:0000256" key="5">
    <source>
        <dbReference type="ARBA" id="ARBA00022833"/>
    </source>
</evidence>
<dbReference type="OrthoDB" id="527990at2759"/>
<evidence type="ECO:0000256" key="7">
    <source>
        <dbReference type="PIRSR" id="PIRSR601577-1"/>
    </source>
</evidence>
<feature type="binding site" evidence="8">
    <location>
        <position position="264"/>
    </location>
    <ligand>
        <name>Zn(2+)</name>
        <dbReference type="ChEBI" id="CHEBI:29105"/>
        <note>catalytic</note>
    </ligand>
</feature>
<feature type="chain" id="PRO_5023057355" evidence="11">
    <location>
        <begin position="21"/>
        <end position="1009"/>
    </location>
</feature>
<feature type="binding site" evidence="8">
    <location>
        <position position="260"/>
    </location>
    <ligand>
        <name>Zn(2+)</name>
        <dbReference type="ChEBI" id="CHEBI:29105"/>
        <note>catalytic</note>
    </ligand>
</feature>
<feature type="region of interest" description="Disordered" evidence="9">
    <location>
        <begin position="583"/>
        <end position="621"/>
    </location>
</feature>
<feature type="domain" description="EGF-like" evidence="12">
    <location>
        <begin position="567"/>
        <end position="578"/>
    </location>
</feature>
<feature type="transmembrane region" description="Helical" evidence="10">
    <location>
        <begin position="972"/>
        <end position="992"/>
    </location>
</feature>
<keyword evidence="11" id="KW-0732">Signal</keyword>
<evidence type="ECO:0000256" key="2">
    <source>
        <dbReference type="ARBA" id="ARBA00022670"/>
    </source>
</evidence>
<dbReference type="InterPro" id="IPR000742">
    <property type="entry name" value="EGF"/>
</dbReference>
<keyword evidence="2" id="KW-0645">Protease</keyword>
<keyword evidence="14" id="KW-1185">Reference proteome</keyword>
<dbReference type="Proteomes" id="UP000316726">
    <property type="component" value="Chromosome 8"/>
</dbReference>
<protein>
    <submittedName>
        <fullName evidence="13">Leishmanolysin-like peptidase</fullName>
    </submittedName>
</protein>
<dbReference type="Gene3D" id="3.90.132.10">
    <property type="entry name" value="Leishmanolysin , domain 2"/>
    <property type="match status" value="1"/>
</dbReference>
<evidence type="ECO:0000256" key="10">
    <source>
        <dbReference type="SAM" id="Phobius"/>
    </source>
</evidence>
<dbReference type="GO" id="GO:0046872">
    <property type="term" value="F:metal ion binding"/>
    <property type="evidence" value="ECO:0007669"/>
    <property type="project" value="UniProtKB-KW"/>
</dbReference>
<dbReference type="Gene3D" id="3.10.170.20">
    <property type="match status" value="1"/>
</dbReference>
<keyword evidence="10" id="KW-1133">Transmembrane helix</keyword>
<dbReference type="GO" id="GO:0007155">
    <property type="term" value="P:cell adhesion"/>
    <property type="evidence" value="ECO:0007669"/>
    <property type="project" value="InterPro"/>
</dbReference>
<evidence type="ECO:0000256" key="4">
    <source>
        <dbReference type="ARBA" id="ARBA00022801"/>
    </source>
</evidence>
<reference evidence="13 14" key="1">
    <citation type="submission" date="2018-07" db="EMBL/GenBank/DDBJ databases">
        <title>The complete nuclear genome of the prasinophyte Chloropicon primus (CCMP1205).</title>
        <authorList>
            <person name="Pombert J.-F."/>
            <person name="Otis C."/>
            <person name="Turmel M."/>
            <person name="Lemieux C."/>
        </authorList>
    </citation>
    <scope>NUCLEOTIDE SEQUENCE [LARGE SCALE GENOMIC DNA]</scope>
    <source>
        <strain evidence="13 14">CCMP1205</strain>
    </source>
</reference>
<dbReference type="GO" id="GO:0005737">
    <property type="term" value="C:cytoplasm"/>
    <property type="evidence" value="ECO:0007669"/>
    <property type="project" value="TreeGrafter"/>
</dbReference>
<keyword evidence="10" id="KW-0812">Transmembrane</keyword>